<dbReference type="Proteomes" id="UP000676885">
    <property type="component" value="Chromosome"/>
</dbReference>
<evidence type="ECO:0000256" key="2">
    <source>
        <dbReference type="RuleBase" id="RU003616"/>
    </source>
</evidence>
<evidence type="ECO:0000313" key="4">
    <source>
        <dbReference type="EMBL" id="QWC08895.1"/>
    </source>
</evidence>
<comment type="similarity">
    <text evidence="1 2">Belongs to the small heat shock protein (HSP20) family.</text>
</comment>
<dbReference type="CDD" id="cd06464">
    <property type="entry name" value="ACD_sHsps-like"/>
    <property type="match status" value="1"/>
</dbReference>
<dbReference type="InterPro" id="IPR008978">
    <property type="entry name" value="HSP20-like_chaperone"/>
</dbReference>
<evidence type="ECO:0000313" key="5">
    <source>
        <dbReference type="Proteomes" id="UP000676885"/>
    </source>
</evidence>
<proteinExistence type="inferred from homology"/>
<organism evidence="4 5">
    <name type="scientific">Arthrobacter jiangjiafuii</name>
    <dbReference type="NCBI Taxonomy" id="2817475"/>
    <lineage>
        <taxon>Bacteria</taxon>
        <taxon>Bacillati</taxon>
        <taxon>Actinomycetota</taxon>
        <taxon>Actinomycetes</taxon>
        <taxon>Micrococcales</taxon>
        <taxon>Micrococcaceae</taxon>
        <taxon>Arthrobacter</taxon>
    </lineage>
</organism>
<gene>
    <name evidence="4" type="ORF">KKR91_10105</name>
</gene>
<dbReference type="EMBL" id="CP076022">
    <property type="protein sequence ID" value="QWC08895.1"/>
    <property type="molecule type" value="Genomic_DNA"/>
</dbReference>
<evidence type="ECO:0000256" key="1">
    <source>
        <dbReference type="PROSITE-ProRule" id="PRU00285"/>
    </source>
</evidence>
<dbReference type="Pfam" id="PF00011">
    <property type="entry name" value="HSP20"/>
    <property type="match status" value="1"/>
</dbReference>
<dbReference type="SUPFAM" id="SSF49764">
    <property type="entry name" value="HSP20-like chaperones"/>
    <property type="match status" value="1"/>
</dbReference>
<evidence type="ECO:0000259" key="3">
    <source>
        <dbReference type="PROSITE" id="PS01031"/>
    </source>
</evidence>
<protein>
    <submittedName>
        <fullName evidence="4">Hsp20/alpha crystallin family protein</fullName>
    </submittedName>
</protein>
<name>A0A975M2V0_9MICC</name>
<dbReference type="AlphaFoldDB" id="A0A975M2V0"/>
<sequence>MVLRFDPQGGMEAGAAAVMAMGPDLSDPLHAGESRAAAESGVPVDMYREGDHYILHADLPGLDPGSLSLIVEGRLLTIRGHRTLRDFAGAKWLLRDRRRGLVERQILLGNDVLVSGISTQYACGVLNVMLPVDPSHRRRKIAVRYGSGESAPS</sequence>
<dbReference type="RefSeq" id="WP_210229216.1">
    <property type="nucleotide sequence ID" value="NZ_CP076022.1"/>
</dbReference>
<dbReference type="InterPro" id="IPR002068">
    <property type="entry name" value="A-crystallin/Hsp20_dom"/>
</dbReference>
<feature type="domain" description="SHSP" evidence="3">
    <location>
        <begin position="35"/>
        <end position="146"/>
    </location>
</feature>
<dbReference type="PROSITE" id="PS01031">
    <property type="entry name" value="SHSP"/>
    <property type="match status" value="1"/>
</dbReference>
<reference evidence="4 5" key="1">
    <citation type="submission" date="2021-05" db="EMBL/GenBank/DDBJ databases">
        <title>Novel species in genus Arthrobacter.</title>
        <authorList>
            <person name="Zhang G."/>
        </authorList>
    </citation>
    <scope>NUCLEOTIDE SEQUENCE [LARGE SCALE GENOMIC DNA]</scope>
    <source>
        <strain evidence="5">zg-ZUI227</strain>
    </source>
</reference>
<dbReference type="InterPro" id="IPR031107">
    <property type="entry name" value="Small_HSP"/>
</dbReference>
<dbReference type="KEGG" id="ajg:KKR91_10105"/>
<dbReference type="PANTHER" id="PTHR11527">
    <property type="entry name" value="HEAT-SHOCK PROTEIN 20 FAMILY MEMBER"/>
    <property type="match status" value="1"/>
</dbReference>
<accession>A0A975M2V0</accession>
<dbReference type="Gene3D" id="2.60.40.790">
    <property type="match status" value="1"/>
</dbReference>
<keyword evidence="5" id="KW-1185">Reference proteome</keyword>